<evidence type="ECO:0008006" key="3">
    <source>
        <dbReference type="Google" id="ProtNLM"/>
    </source>
</evidence>
<dbReference type="VEuPathDB" id="FungiDB:H310_01834"/>
<dbReference type="PANTHER" id="PTHR23315:SF7">
    <property type="entry name" value="U-BOX DOMAIN-CONTAINING PROTEIN 4"/>
    <property type="match status" value="1"/>
</dbReference>
<dbReference type="SMART" id="SM00185">
    <property type="entry name" value="ARM"/>
    <property type="match status" value="7"/>
</dbReference>
<dbReference type="PANTHER" id="PTHR23315">
    <property type="entry name" value="U BOX DOMAIN-CONTAINING"/>
    <property type="match status" value="1"/>
</dbReference>
<dbReference type="EMBL" id="KI913954">
    <property type="protein sequence ID" value="ETW07271.1"/>
    <property type="molecule type" value="Genomic_DNA"/>
</dbReference>
<gene>
    <name evidence="2" type="ORF">H310_01834</name>
</gene>
<feature type="compositionally biased region" description="Polar residues" evidence="1">
    <location>
        <begin position="25"/>
        <end position="39"/>
    </location>
</feature>
<dbReference type="GeneID" id="20078884"/>
<dbReference type="InterPro" id="IPR011989">
    <property type="entry name" value="ARM-like"/>
</dbReference>
<reference evidence="2" key="1">
    <citation type="submission" date="2013-12" db="EMBL/GenBank/DDBJ databases">
        <title>The Genome Sequence of Aphanomyces invadans NJM9701.</title>
        <authorList>
            <consortium name="The Broad Institute Genomics Platform"/>
            <person name="Russ C."/>
            <person name="Tyler B."/>
            <person name="van West P."/>
            <person name="Dieguez-Uribeondo J."/>
            <person name="Young S.K."/>
            <person name="Zeng Q."/>
            <person name="Gargeya S."/>
            <person name="Fitzgerald M."/>
            <person name="Abouelleil A."/>
            <person name="Alvarado L."/>
            <person name="Chapman S.B."/>
            <person name="Gainer-Dewar J."/>
            <person name="Goldberg J."/>
            <person name="Griggs A."/>
            <person name="Gujja S."/>
            <person name="Hansen M."/>
            <person name="Howarth C."/>
            <person name="Imamovic A."/>
            <person name="Ireland A."/>
            <person name="Larimer J."/>
            <person name="McCowan C."/>
            <person name="Murphy C."/>
            <person name="Pearson M."/>
            <person name="Poon T.W."/>
            <person name="Priest M."/>
            <person name="Roberts A."/>
            <person name="Saif S."/>
            <person name="Shea T."/>
            <person name="Sykes S."/>
            <person name="Wortman J."/>
            <person name="Nusbaum C."/>
            <person name="Birren B."/>
        </authorList>
    </citation>
    <scope>NUCLEOTIDE SEQUENCE [LARGE SCALE GENOMIC DNA]</scope>
    <source>
        <strain evidence="2">NJM9701</strain>
    </source>
</reference>
<dbReference type="eggNOG" id="ENOG502S0W2">
    <property type="taxonomic scope" value="Eukaryota"/>
</dbReference>
<organism evidence="2">
    <name type="scientific">Aphanomyces invadans</name>
    <dbReference type="NCBI Taxonomy" id="157072"/>
    <lineage>
        <taxon>Eukaryota</taxon>
        <taxon>Sar</taxon>
        <taxon>Stramenopiles</taxon>
        <taxon>Oomycota</taxon>
        <taxon>Saprolegniomycetes</taxon>
        <taxon>Saprolegniales</taxon>
        <taxon>Verrucalvaceae</taxon>
        <taxon>Aphanomyces</taxon>
    </lineage>
</organism>
<dbReference type="RefSeq" id="XP_008863364.1">
    <property type="nucleotide sequence ID" value="XM_008865142.1"/>
</dbReference>
<dbReference type="Gene3D" id="1.25.10.10">
    <property type="entry name" value="Leucine-rich Repeat Variant"/>
    <property type="match status" value="2"/>
</dbReference>
<protein>
    <recommendedName>
        <fullName evidence="3">Armadillo repeat-containing domain-containing protein</fullName>
    </recommendedName>
</protein>
<sequence length="729" mass="79830">MERARRPKTTGGITAAVALPRTSKHNAITSPLKKSTTAARNPAPRMSSSSMMCPPLATEPTQRRPAIAVTKKTIHLTANIEVQVRPDAALIESNHDRITALAKLSHQQTLQADIDFDGLRPLVDIAYWSTFSEVRRDAAAAFATLSKNAANLEILAQAGGLGAALALLHGAKTHMDLCVLRDASDTLFQLVQLSSIQVKLLNAPNGIASVFALLRVADVHVKRTALRILLQMLSLPDAAAILVKCGGFCLVLHLLRTVATRKDTKLKQLAALLLKRLAAPERNKDVVADEPEIAKMLCQLVQDPYLDTDVAFRRDLLEALVLLAQDRRAARHFVEFNIVPSLLLLLASPPHLFTTSFLVLSLLELFASNPHNLSSLLHDDIIPSVLAAAFHDRPPQAPMSLSTPTASSGMDLTAVRVKALMVFNHVVLLPPDIRQPLVDFGVVELIASEKLHLSTEKRIKRLTVTLLTALACVDTPHQIPMERNAVITDKPFHLDLIARGFLPCLLDLLRDDVATRVDVVTAMWHLCESDCPRLLLCKEPVLEALLAVSIQNDLVLKAKIAKVFADFATKAENTHKLMESRVVLFLVKSIAPSCRSETLRYEATRAFVGLAAAADQQVRDRIVRNGVVGFLMRITKLQDSKCAVVAATCSLASLAVQHLRHDAAALQIQGIMRNWLVRKATQAMRLDAFPGWTSPRKKRLQHIAIRAGKVLVPKQDATTEAIQSRFLGA</sequence>
<evidence type="ECO:0000256" key="1">
    <source>
        <dbReference type="SAM" id="MobiDB-lite"/>
    </source>
</evidence>
<dbReference type="InterPro" id="IPR000225">
    <property type="entry name" value="Armadillo"/>
</dbReference>
<dbReference type="SUPFAM" id="SSF48371">
    <property type="entry name" value="ARM repeat"/>
    <property type="match status" value="2"/>
</dbReference>
<dbReference type="OrthoDB" id="7537227at2759"/>
<feature type="region of interest" description="Disordered" evidence="1">
    <location>
        <begin position="21"/>
        <end position="63"/>
    </location>
</feature>
<proteinExistence type="predicted"/>
<dbReference type="InterPro" id="IPR016024">
    <property type="entry name" value="ARM-type_fold"/>
</dbReference>
<dbReference type="AlphaFoldDB" id="A0A024ULE0"/>
<name>A0A024ULE0_9STRA</name>
<dbReference type="PROSITE" id="PS50096">
    <property type="entry name" value="IQ"/>
    <property type="match status" value="1"/>
</dbReference>
<evidence type="ECO:0000313" key="2">
    <source>
        <dbReference type="EMBL" id="ETW07271.1"/>
    </source>
</evidence>
<accession>A0A024ULE0</accession>